<organism evidence="2 3">
    <name type="scientific">Rhizoctonia solani</name>
    <dbReference type="NCBI Taxonomy" id="456999"/>
    <lineage>
        <taxon>Eukaryota</taxon>
        <taxon>Fungi</taxon>
        <taxon>Dikarya</taxon>
        <taxon>Basidiomycota</taxon>
        <taxon>Agaricomycotina</taxon>
        <taxon>Agaricomycetes</taxon>
        <taxon>Cantharellales</taxon>
        <taxon>Ceratobasidiaceae</taxon>
        <taxon>Rhizoctonia</taxon>
    </lineage>
</organism>
<feature type="region of interest" description="Disordered" evidence="1">
    <location>
        <begin position="77"/>
        <end position="98"/>
    </location>
</feature>
<comment type="caution">
    <text evidence="2">The sequence shown here is derived from an EMBL/GenBank/DDBJ whole genome shotgun (WGS) entry which is preliminary data.</text>
</comment>
<feature type="region of interest" description="Disordered" evidence="1">
    <location>
        <begin position="152"/>
        <end position="173"/>
    </location>
</feature>
<sequence>MAQVDNFPDFSFTCWAGCVPGITMCDQCLQNAADSTNCVGYIAQSDTRSTTSQNDAAPNHFARLVPSNFHKFEAPFSTTTSERTSSGGSSGSSGPKELTFSEMLHNYTPPTVPESPGRTPAPIATPQDLSFTYHLAYIDDKLVEIAASRRNDTPTEYYSTPRSAKRPAQSDSFAELEQTRSSVFASRSAQLAVPRRTHSKVIREQNGRTPPDPQLAIGHELEHDAKRRKLRKNESTSAHTFVVTEPASLRKAKSLVAGDVNQPTVLHPVVNPSNTVALPMIVPTIWPREAALTRLRCLLQREADQRADDARLRMVSLEQRPNAVKFDTELHFDITNWILTVRSKHFYYTDQRADDARLRMVSLEQRSSTVKFDTELHFDITNWILTVQGPPEPEYKSIRRHLRSHLETRFHAVLLFSRYASRISSSAFNPFLAPRREVETPRREVESQYQRRIRERLIEEIALGCLAISTKFHRDFLPPLSPMTADQFLNLLGEEHPVSFDDLELVQKYESIDYPIAYLTAAAILEAIHIQEMHLQCRSHSHPHVKWEPSQDSRPRVCAACVHIELCTAMQIHLDALTSCRDWIMTIWTGFGED</sequence>
<dbReference type="AlphaFoldDB" id="A0A8H3H6S5"/>
<dbReference type="EMBL" id="CAJMWY010002175">
    <property type="protein sequence ID" value="CAE6484140.1"/>
    <property type="molecule type" value="Genomic_DNA"/>
</dbReference>
<reference evidence="2" key="1">
    <citation type="submission" date="2021-01" db="EMBL/GenBank/DDBJ databases">
        <authorList>
            <person name="Kaushik A."/>
        </authorList>
    </citation>
    <scope>NUCLEOTIDE SEQUENCE</scope>
    <source>
        <strain evidence="2">AG4-RS23</strain>
    </source>
</reference>
<dbReference type="Proteomes" id="UP000663861">
    <property type="component" value="Unassembled WGS sequence"/>
</dbReference>
<proteinExistence type="predicted"/>
<accession>A0A8H3H6S5</accession>
<gene>
    <name evidence="2" type="ORF">RDB_LOCUS102529</name>
</gene>
<feature type="compositionally biased region" description="Low complexity" evidence="1">
    <location>
        <begin position="77"/>
        <end position="87"/>
    </location>
</feature>
<evidence type="ECO:0000256" key="1">
    <source>
        <dbReference type="SAM" id="MobiDB-lite"/>
    </source>
</evidence>
<name>A0A8H3H6S5_9AGAM</name>
<evidence type="ECO:0000313" key="3">
    <source>
        <dbReference type="Proteomes" id="UP000663861"/>
    </source>
</evidence>
<feature type="region of interest" description="Disordered" evidence="1">
    <location>
        <begin position="194"/>
        <end position="216"/>
    </location>
</feature>
<protein>
    <submittedName>
        <fullName evidence="2">Uncharacterized protein</fullName>
    </submittedName>
</protein>
<evidence type="ECO:0000313" key="2">
    <source>
        <dbReference type="EMBL" id="CAE6484140.1"/>
    </source>
</evidence>